<keyword evidence="6 7" id="KW-0472">Membrane</keyword>
<evidence type="ECO:0000256" key="5">
    <source>
        <dbReference type="ARBA" id="ARBA00022989"/>
    </source>
</evidence>
<dbReference type="Pfam" id="PF02417">
    <property type="entry name" value="Chromate_transp"/>
    <property type="match status" value="1"/>
</dbReference>
<evidence type="ECO:0000256" key="1">
    <source>
        <dbReference type="ARBA" id="ARBA00004651"/>
    </source>
</evidence>
<dbReference type="PANTHER" id="PTHR43663">
    <property type="entry name" value="CHROMATE TRANSPORT PROTEIN-RELATED"/>
    <property type="match status" value="1"/>
</dbReference>
<dbReference type="GO" id="GO:0015109">
    <property type="term" value="F:chromate transmembrane transporter activity"/>
    <property type="evidence" value="ECO:0007669"/>
    <property type="project" value="InterPro"/>
</dbReference>
<dbReference type="GeneID" id="89536106"/>
<keyword evidence="3" id="KW-1003">Cell membrane</keyword>
<evidence type="ECO:0000256" key="3">
    <source>
        <dbReference type="ARBA" id="ARBA00022475"/>
    </source>
</evidence>
<dbReference type="PATRIC" id="fig|189381.10.peg.450"/>
<dbReference type="GO" id="GO:0005886">
    <property type="term" value="C:plasma membrane"/>
    <property type="evidence" value="ECO:0007669"/>
    <property type="project" value="UniProtKB-SubCell"/>
</dbReference>
<dbReference type="AlphaFoldDB" id="A0A0J5S644"/>
<reference evidence="9 11" key="3">
    <citation type="submission" date="2019-08" db="EMBL/GenBank/DDBJ databases">
        <title>Bacillus genomes from the desert of Cuatro Cienegas, Coahuila.</title>
        <authorList>
            <person name="Olmedo-Alvarez G."/>
        </authorList>
    </citation>
    <scope>NUCLEOTIDE SEQUENCE [LARGE SCALE GENOMIC DNA]</scope>
    <source>
        <strain evidence="9 11">CH108_3D</strain>
    </source>
</reference>
<comment type="subcellular location">
    <subcellularLocation>
        <location evidence="1">Cell membrane</location>
        <topology evidence="1">Multi-pass membrane protein</topology>
    </subcellularLocation>
</comment>
<comment type="caution">
    <text evidence="8">The sequence shown here is derived from an EMBL/GenBank/DDBJ whole genome shotgun (WGS) entry which is preliminary data.</text>
</comment>
<gene>
    <name evidence="8" type="ORF">AV649_13025</name>
    <name evidence="9" type="ORF">FZC83_05890</name>
</gene>
<proteinExistence type="inferred from homology"/>
<sequence>MTYVHIFMAFFVPNILGYGGGPSSIPLIQAEVVDRYGWLTDSQFSEMLALANALPGPINTKMAGYIGYQQGGVLGAAIGLFSTIAPSLLLMLFLLGLLMKFKDSPKVKNMTTIVRPTIAILLGIMTMEFLVDSYGGIGIVQTLIIGVASYLLLERWKVSPALVIGGALVYGAVFLGG</sequence>
<evidence type="ECO:0000313" key="9">
    <source>
        <dbReference type="EMBL" id="TYS57094.1"/>
    </source>
</evidence>
<keyword evidence="5 7" id="KW-1133">Transmembrane helix</keyword>
<evidence type="ECO:0000256" key="7">
    <source>
        <dbReference type="SAM" id="Phobius"/>
    </source>
</evidence>
<evidence type="ECO:0000256" key="4">
    <source>
        <dbReference type="ARBA" id="ARBA00022692"/>
    </source>
</evidence>
<dbReference type="RefSeq" id="WP_048006676.1">
    <property type="nucleotide sequence ID" value="NZ_CAXQIX010000043.1"/>
</dbReference>
<dbReference type="Proteomes" id="UP000322997">
    <property type="component" value="Unassembled WGS sequence"/>
</dbReference>
<dbReference type="EMBL" id="LQQY01000004">
    <property type="protein sequence ID" value="KZE52653.1"/>
    <property type="molecule type" value="Genomic_DNA"/>
</dbReference>
<name>A0A0J5S644_9BACI</name>
<dbReference type="Proteomes" id="UP000076510">
    <property type="component" value="Unassembled WGS sequence"/>
</dbReference>
<comment type="similarity">
    <text evidence="2">Belongs to the chromate ion transporter (CHR) (TC 2.A.51) family.</text>
</comment>
<reference evidence="10" key="1">
    <citation type="submission" date="2016-01" db="EMBL/GenBank/DDBJ databases">
        <title>Whole genome sequencing of Bhargavaea cecembensis T14.</title>
        <authorList>
            <person name="Hong K.W."/>
        </authorList>
    </citation>
    <scope>NUCLEOTIDE SEQUENCE [LARGE SCALE GENOMIC DNA]</scope>
    <source>
        <strain evidence="10">M19</strain>
    </source>
</reference>
<dbReference type="InterPro" id="IPR003370">
    <property type="entry name" value="Chromate_transpt"/>
</dbReference>
<evidence type="ECO:0000313" key="10">
    <source>
        <dbReference type="Proteomes" id="UP000076510"/>
    </source>
</evidence>
<feature type="transmembrane region" description="Helical" evidence="7">
    <location>
        <begin position="160"/>
        <end position="176"/>
    </location>
</feature>
<accession>A0A0J5S644</accession>
<dbReference type="InterPro" id="IPR052518">
    <property type="entry name" value="CHR_Transporter"/>
</dbReference>
<evidence type="ECO:0000313" key="11">
    <source>
        <dbReference type="Proteomes" id="UP000322997"/>
    </source>
</evidence>
<evidence type="ECO:0000256" key="2">
    <source>
        <dbReference type="ARBA" id="ARBA00005262"/>
    </source>
</evidence>
<feature type="transmembrane region" description="Helical" evidence="7">
    <location>
        <begin position="73"/>
        <end position="98"/>
    </location>
</feature>
<dbReference type="PANTHER" id="PTHR43663:SF1">
    <property type="entry name" value="CHROMATE TRANSPORTER"/>
    <property type="match status" value="1"/>
</dbReference>
<dbReference type="OrthoDB" id="9027281at2"/>
<evidence type="ECO:0000256" key="6">
    <source>
        <dbReference type="ARBA" id="ARBA00023136"/>
    </source>
</evidence>
<protein>
    <submittedName>
        <fullName evidence="8 9">Transporter</fullName>
    </submittedName>
</protein>
<reference evidence="8" key="2">
    <citation type="submission" date="2016-01" db="EMBL/GenBank/DDBJ databases">
        <authorList>
            <person name="McClelland M."/>
            <person name="Jain A."/>
            <person name="Saraogi P."/>
            <person name="Mendelson R."/>
            <person name="Westerman R."/>
            <person name="SanMiguel P."/>
            <person name="Csonka L."/>
        </authorList>
    </citation>
    <scope>NUCLEOTIDE SEQUENCE</scope>
    <source>
        <strain evidence="8">M19</strain>
    </source>
</reference>
<feature type="transmembrane region" description="Helical" evidence="7">
    <location>
        <begin position="110"/>
        <end position="127"/>
    </location>
</feature>
<organism evidence="8 10">
    <name type="scientific">Rossellomorea marisflavi</name>
    <dbReference type="NCBI Taxonomy" id="189381"/>
    <lineage>
        <taxon>Bacteria</taxon>
        <taxon>Bacillati</taxon>
        <taxon>Bacillota</taxon>
        <taxon>Bacilli</taxon>
        <taxon>Bacillales</taxon>
        <taxon>Bacillaceae</taxon>
        <taxon>Rossellomorea</taxon>
    </lineage>
</organism>
<evidence type="ECO:0000313" key="8">
    <source>
        <dbReference type="EMBL" id="KZE52653.1"/>
    </source>
</evidence>
<dbReference type="EMBL" id="VTEQ01000001">
    <property type="protein sequence ID" value="TYS57094.1"/>
    <property type="molecule type" value="Genomic_DNA"/>
</dbReference>
<feature type="transmembrane region" description="Helical" evidence="7">
    <location>
        <begin position="133"/>
        <end position="153"/>
    </location>
</feature>
<keyword evidence="4 7" id="KW-0812">Transmembrane</keyword>